<feature type="region of interest" description="Disordered" evidence="2">
    <location>
        <begin position="76"/>
        <end position="148"/>
    </location>
</feature>
<dbReference type="Pfam" id="PF22697">
    <property type="entry name" value="SOS1_NGEF_PH"/>
    <property type="match status" value="1"/>
</dbReference>
<name>T1H561_MEGSC</name>
<dbReference type="PANTHER" id="PTHR22826">
    <property type="entry name" value="RHO GUANINE EXCHANGE FACTOR-RELATED"/>
    <property type="match status" value="1"/>
</dbReference>
<evidence type="ECO:0000256" key="2">
    <source>
        <dbReference type="SAM" id="MobiDB-lite"/>
    </source>
</evidence>
<keyword evidence="1" id="KW-0344">Guanine-nucleotide releasing factor</keyword>
<dbReference type="InterPro" id="IPR011993">
    <property type="entry name" value="PH-like_dom_sf"/>
</dbReference>
<dbReference type="EMBL" id="CAQQ02178419">
    <property type="status" value="NOT_ANNOTATED_CDS"/>
    <property type="molecule type" value="Genomic_DNA"/>
</dbReference>
<dbReference type="STRING" id="36166.T1H561"/>
<organism evidence="4 5">
    <name type="scientific">Megaselia scalaris</name>
    <name type="common">Humpbacked fly</name>
    <name type="synonym">Phora scalaris</name>
    <dbReference type="NCBI Taxonomy" id="36166"/>
    <lineage>
        <taxon>Eukaryota</taxon>
        <taxon>Metazoa</taxon>
        <taxon>Ecdysozoa</taxon>
        <taxon>Arthropoda</taxon>
        <taxon>Hexapoda</taxon>
        <taxon>Insecta</taxon>
        <taxon>Pterygota</taxon>
        <taxon>Neoptera</taxon>
        <taxon>Endopterygota</taxon>
        <taxon>Diptera</taxon>
        <taxon>Brachycera</taxon>
        <taxon>Muscomorpha</taxon>
        <taxon>Platypezoidea</taxon>
        <taxon>Phoridae</taxon>
        <taxon>Megaseliini</taxon>
        <taxon>Megaselia</taxon>
    </lineage>
</organism>
<feature type="compositionally biased region" description="Polar residues" evidence="2">
    <location>
        <begin position="76"/>
        <end position="93"/>
    </location>
</feature>
<dbReference type="GO" id="GO:0005737">
    <property type="term" value="C:cytoplasm"/>
    <property type="evidence" value="ECO:0007669"/>
    <property type="project" value="TreeGrafter"/>
</dbReference>
<evidence type="ECO:0000313" key="4">
    <source>
        <dbReference type="EnsemblMetazoa" id="MESCA011436-PA"/>
    </source>
</evidence>
<protein>
    <recommendedName>
        <fullName evidence="3">PH domain-containing protein</fullName>
    </recommendedName>
</protein>
<feature type="compositionally biased region" description="Low complexity" evidence="2">
    <location>
        <begin position="120"/>
        <end position="131"/>
    </location>
</feature>
<accession>T1H561</accession>
<dbReference type="EnsemblMetazoa" id="MESCA011436-RA">
    <property type="protein sequence ID" value="MESCA011436-PA"/>
    <property type="gene ID" value="MESCA011436"/>
</dbReference>
<proteinExistence type="predicted"/>
<dbReference type="Proteomes" id="UP000015102">
    <property type="component" value="Unassembled WGS sequence"/>
</dbReference>
<sequence>VGLTESVRGDQKRFELWLQGRQEVYTLQAATIEIKNKWVTEIKRVLFNQLEELKGEKIKQYGQNCRHIKQMSSWDTSNTSISLPQRQNISCDTSSESNRNSNGSGGIDDHGPPLTPGIHSLSSSNNDGSNDACGWSSDYSNSDDELSIEENSTPTLLNILAQWASSTSSNETHGLYNN</sequence>
<evidence type="ECO:0000313" key="5">
    <source>
        <dbReference type="Proteomes" id="UP000015102"/>
    </source>
</evidence>
<keyword evidence="5" id="KW-1185">Reference proteome</keyword>
<dbReference type="Gene3D" id="2.30.29.30">
    <property type="entry name" value="Pleckstrin-homology domain (PH domain)/Phosphotyrosine-binding domain (PTB)"/>
    <property type="match status" value="1"/>
</dbReference>
<evidence type="ECO:0000259" key="3">
    <source>
        <dbReference type="PROSITE" id="PS50003"/>
    </source>
</evidence>
<dbReference type="SUPFAM" id="SSF50729">
    <property type="entry name" value="PH domain-like"/>
    <property type="match status" value="1"/>
</dbReference>
<dbReference type="PROSITE" id="PS50003">
    <property type="entry name" value="PH_DOMAIN"/>
    <property type="match status" value="1"/>
</dbReference>
<reference evidence="4" key="2">
    <citation type="submission" date="2015-06" db="UniProtKB">
        <authorList>
            <consortium name="EnsemblMetazoa"/>
        </authorList>
    </citation>
    <scope>IDENTIFICATION</scope>
</reference>
<feature type="domain" description="PH" evidence="3">
    <location>
        <begin position="1"/>
        <end position="47"/>
    </location>
</feature>
<dbReference type="PANTHER" id="PTHR22826:SF211">
    <property type="entry name" value="LD43457P"/>
    <property type="match status" value="1"/>
</dbReference>
<dbReference type="GO" id="GO:0005085">
    <property type="term" value="F:guanyl-nucleotide exchange factor activity"/>
    <property type="evidence" value="ECO:0007669"/>
    <property type="project" value="UniProtKB-KW"/>
</dbReference>
<dbReference type="AlphaFoldDB" id="T1H561"/>
<dbReference type="InterPro" id="IPR051336">
    <property type="entry name" value="RhoGEF_Guanine_NuclExch_SF"/>
</dbReference>
<evidence type="ECO:0000256" key="1">
    <source>
        <dbReference type="ARBA" id="ARBA00022658"/>
    </source>
</evidence>
<dbReference type="HOGENOM" id="CLU_1514290_0_0_1"/>
<reference evidence="5" key="1">
    <citation type="submission" date="2013-02" db="EMBL/GenBank/DDBJ databases">
        <authorList>
            <person name="Hughes D."/>
        </authorList>
    </citation>
    <scope>NUCLEOTIDE SEQUENCE</scope>
    <source>
        <strain>Durham</strain>
        <strain evidence="5">NC isolate 2 -- Noor lab</strain>
    </source>
</reference>
<dbReference type="InterPro" id="IPR055251">
    <property type="entry name" value="SOS1_NGEF_PH"/>
</dbReference>
<dbReference type="InterPro" id="IPR001849">
    <property type="entry name" value="PH_domain"/>
</dbReference>